<proteinExistence type="predicted"/>
<gene>
    <name evidence="2" type="ORF">EPR50_G00061090</name>
</gene>
<accession>A0A484D7T6</accession>
<dbReference type="AlphaFoldDB" id="A0A484D7T6"/>
<feature type="compositionally biased region" description="Basic and acidic residues" evidence="1">
    <location>
        <begin position="100"/>
        <end position="117"/>
    </location>
</feature>
<sequence length="131" mass="14953">MVVEAVVVGRAVYSPPLGLGTESGERSCWQQAGVTLCMRVSKRRLLGLLIQELLNAWRISPGHLHRIRHLGFGARRPTQGEQSQREDEEEKEEEEEEEVRTEREQEPGAEAGMREEGCQAVWHFKTSMVQR</sequence>
<name>A0A484D7T6_PERFV</name>
<feature type="compositionally biased region" description="Acidic residues" evidence="1">
    <location>
        <begin position="86"/>
        <end position="99"/>
    </location>
</feature>
<dbReference type="EMBL" id="SCKG01000006">
    <property type="protein sequence ID" value="TDH11459.1"/>
    <property type="molecule type" value="Genomic_DNA"/>
</dbReference>
<keyword evidence="3" id="KW-1185">Reference proteome</keyword>
<evidence type="ECO:0000256" key="1">
    <source>
        <dbReference type="SAM" id="MobiDB-lite"/>
    </source>
</evidence>
<comment type="caution">
    <text evidence="2">The sequence shown here is derived from an EMBL/GenBank/DDBJ whole genome shotgun (WGS) entry which is preliminary data.</text>
</comment>
<organism evidence="2 3">
    <name type="scientific">Perca flavescens</name>
    <name type="common">American yellow perch</name>
    <name type="synonym">Morone flavescens</name>
    <dbReference type="NCBI Taxonomy" id="8167"/>
    <lineage>
        <taxon>Eukaryota</taxon>
        <taxon>Metazoa</taxon>
        <taxon>Chordata</taxon>
        <taxon>Craniata</taxon>
        <taxon>Vertebrata</taxon>
        <taxon>Euteleostomi</taxon>
        <taxon>Actinopterygii</taxon>
        <taxon>Neopterygii</taxon>
        <taxon>Teleostei</taxon>
        <taxon>Neoteleostei</taxon>
        <taxon>Acanthomorphata</taxon>
        <taxon>Eupercaria</taxon>
        <taxon>Perciformes</taxon>
        <taxon>Percoidei</taxon>
        <taxon>Percidae</taxon>
        <taxon>Percinae</taxon>
        <taxon>Perca</taxon>
    </lineage>
</organism>
<dbReference type="Proteomes" id="UP000295070">
    <property type="component" value="Chromosome 6"/>
</dbReference>
<evidence type="ECO:0000313" key="2">
    <source>
        <dbReference type="EMBL" id="TDH11459.1"/>
    </source>
</evidence>
<protein>
    <submittedName>
        <fullName evidence="2">Uncharacterized protein</fullName>
    </submittedName>
</protein>
<evidence type="ECO:0000313" key="3">
    <source>
        <dbReference type="Proteomes" id="UP000295070"/>
    </source>
</evidence>
<feature type="region of interest" description="Disordered" evidence="1">
    <location>
        <begin position="70"/>
        <end position="117"/>
    </location>
</feature>
<reference evidence="2 3" key="1">
    <citation type="submission" date="2019-01" db="EMBL/GenBank/DDBJ databases">
        <title>A chromosome-scale genome assembly of the yellow perch, Perca flavescens.</title>
        <authorList>
            <person name="Feron R."/>
            <person name="Morvezen R."/>
            <person name="Bestin A."/>
            <person name="Haffray P."/>
            <person name="Klopp C."/>
            <person name="Zahm M."/>
            <person name="Cabau C."/>
            <person name="Roques C."/>
            <person name="Donnadieu C."/>
            <person name="Bouchez O."/>
            <person name="Christie M."/>
            <person name="Larson W."/>
            <person name="Guiguen Y."/>
        </authorList>
    </citation>
    <scope>NUCLEOTIDE SEQUENCE [LARGE SCALE GENOMIC DNA]</scope>
    <source>
        <strain evidence="2">YP-PL-M2</strain>
        <tissue evidence="2">Blood</tissue>
    </source>
</reference>